<reference evidence="2 3" key="1">
    <citation type="submission" date="2015-09" db="EMBL/GenBank/DDBJ databases">
        <title>Bacillus cereus food isolates.</title>
        <authorList>
            <person name="Boekhorst J."/>
        </authorList>
    </citation>
    <scope>NUCLEOTIDE SEQUENCE [LARGE SCALE GENOMIC DNA]</scope>
    <source>
        <strain evidence="2 3">B4088</strain>
    </source>
</reference>
<dbReference type="Proteomes" id="UP000076482">
    <property type="component" value="Unassembled WGS sequence"/>
</dbReference>
<comment type="caution">
    <text evidence="2">The sequence shown here is derived from an EMBL/GenBank/DDBJ whole genome shotgun (WGS) entry which is preliminary data.</text>
</comment>
<dbReference type="RefSeq" id="WP_063260100.1">
    <property type="nucleotide sequence ID" value="NZ_LJKE01000020.1"/>
</dbReference>
<proteinExistence type="predicted"/>
<protein>
    <recommendedName>
        <fullName evidence="1">UPF0302 domain-containing protein</fullName>
    </recommendedName>
</protein>
<evidence type="ECO:0000313" key="3">
    <source>
        <dbReference type="Proteomes" id="UP000076482"/>
    </source>
</evidence>
<dbReference type="Pfam" id="PF08864">
    <property type="entry name" value="UPF0302"/>
    <property type="match status" value="1"/>
</dbReference>
<dbReference type="InterPro" id="IPR038091">
    <property type="entry name" value="UPF0302_N_sf"/>
</dbReference>
<feature type="domain" description="UPF0302" evidence="1">
    <location>
        <begin position="21"/>
        <end position="118"/>
    </location>
</feature>
<dbReference type="EMBL" id="LJKE01000020">
    <property type="protein sequence ID" value="KZD71202.1"/>
    <property type="molecule type" value="Genomic_DNA"/>
</dbReference>
<accession>A0A162PD71</accession>
<name>A0A162PD71_BACCE</name>
<dbReference type="PATRIC" id="fig|1396.535.peg.1003"/>
<evidence type="ECO:0000313" key="2">
    <source>
        <dbReference type="EMBL" id="KZD71202.1"/>
    </source>
</evidence>
<sequence>MDNNRPIPPFSPFKDKVPTHEKVSFLYWLMKKHKSATFETRSLFGYMLAHPLLLSRIRFVMDVNIYPEGISLGININSTVSNIILSDGSRVYPNELSKITEALEKAEKDERTIWCHIHYPYYSTCQKYLSILDREMHLSKTDIKEIDYFFEFMEKYKTWEYIKEQIDSALDTNDKIKFEKWVSEKESFLEKFSPYITENEM</sequence>
<evidence type="ECO:0000259" key="1">
    <source>
        <dbReference type="Pfam" id="PF08864"/>
    </source>
</evidence>
<dbReference type="InterPro" id="IPR014963">
    <property type="entry name" value="UPF0302_N"/>
</dbReference>
<dbReference type="AlphaFoldDB" id="A0A162PD71"/>
<gene>
    <name evidence="2" type="ORF">B4088_0932</name>
</gene>
<dbReference type="Gene3D" id="3.40.1530.30">
    <property type="entry name" value="Uncharacterised family UPF0302, N-terminal domain"/>
    <property type="match status" value="1"/>
</dbReference>
<organism evidence="2 3">
    <name type="scientific">Bacillus cereus</name>
    <dbReference type="NCBI Taxonomy" id="1396"/>
    <lineage>
        <taxon>Bacteria</taxon>
        <taxon>Bacillati</taxon>
        <taxon>Bacillota</taxon>
        <taxon>Bacilli</taxon>
        <taxon>Bacillales</taxon>
        <taxon>Bacillaceae</taxon>
        <taxon>Bacillus</taxon>
        <taxon>Bacillus cereus group</taxon>
    </lineage>
</organism>